<dbReference type="EMBL" id="AUPL01005354">
    <property type="protein sequence ID" value="ESL06964.1"/>
    <property type="molecule type" value="Genomic_DNA"/>
</dbReference>
<feature type="region of interest" description="Disordered" evidence="5">
    <location>
        <begin position="1"/>
        <end position="21"/>
    </location>
</feature>
<dbReference type="PROSITE" id="PS00108">
    <property type="entry name" value="PROTEIN_KINASE_ST"/>
    <property type="match status" value="1"/>
</dbReference>
<dbReference type="GO" id="GO:0005776">
    <property type="term" value="C:autophagosome"/>
    <property type="evidence" value="ECO:0007669"/>
    <property type="project" value="TreeGrafter"/>
</dbReference>
<dbReference type="GO" id="GO:0016020">
    <property type="term" value="C:membrane"/>
    <property type="evidence" value="ECO:0007669"/>
    <property type="project" value="TreeGrafter"/>
</dbReference>
<feature type="domain" description="Protein kinase" evidence="6">
    <location>
        <begin position="105"/>
        <end position="485"/>
    </location>
</feature>
<sequence length="489" mass="54187">MIGNGRSSSNNSLQHDSRHTTRRVASANDNVFVNQLLNLKKPLQGEFPLSMGNELQGINNYGALSGRCESVDSLLNVKLPSPMLVTLLGAGGCRRRKRIKVVSCYILGPLLGEGVFGVVRDAIDTSANGVFPPCFQRVAIKSYKYCRSSPPTLVPTFDPVVGSCSAAASPPSVGNLPISEAQKRKDLKMRRLLESEACNLQRFHCPNIIRSKDIFTRDGKDFVVLPIAVCNLDQLVKKTVRYGFCQRQGVFSSNNSAHVFQQERRNTSLSKNLESDMILDVACASHMSPGENEVNRLSSTVNEAAAPLFSAEFIRSIMYQLLNGVAYLHNQGLAHNDLKPKNILIFANGELKISDLAGVFEEYNDQGTPMYVSPEICKHFYCAGDAEDDKKVVKVDALKNDMWSCGVILYYLLTGRPLWCPHPDTRNKYQLYREIASQESQINLDHVPEPRESAAMTTPTTMEDPLVKTNVKPEHSTVEGFHPRVCVTC</sequence>
<organism evidence="7 8">
    <name type="scientific">Trypanosoma rangeli SC58</name>
    <dbReference type="NCBI Taxonomy" id="429131"/>
    <lineage>
        <taxon>Eukaryota</taxon>
        <taxon>Discoba</taxon>
        <taxon>Euglenozoa</taxon>
        <taxon>Kinetoplastea</taxon>
        <taxon>Metakinetoplastina</taxon>
        <taxon>Trypanosomatida</taxon>
        <taxon>Trypanosomatidae</taxon>
        <taxon>Trypanosoma</taxon>
        <taxon>Herpetosoma</taxon>
    </lineage>
</organism>
<dbReference type="GO" id="GO:0000045">
    <property type="term" value="P:autophagosome assembly"/>
    <property type="evidence" value="ECO:0007669"/>
    <property type="project" value="TreeGrafter"/>
</dbReference>
<accession>A0A061IWB3</accession>
<evidence type="ECO:0000313" key="7">
    <source>
        <dbReference type="EMBL" id="ESL06964.1"/>
    </source>
</evidence>
<reference evidence="7 8" key="1">
    <citation type="submission" date="2013-07" db="EMBL/GenBank/DDBJ databases">
        <authorList>
            <person name="Stoco P.H."/>
            <person name="Wagner G."/>
            <person name="Gerber A."/>
            <person name="Zaha A."/>
            <person name="Thompson C."/>
            <person name="Bartholomeu D.C."/>
            <person name="Luckemeyer D.D."/>
            <person name="Bahia D."/>
            <person name="Loreto E."/>
            <person name="Prestes E.B."/>
            <person name="Lima F.M."/>
            <person name="Rodrigues-Luiz G."/>
            <person name="Vallejo G.A."/>
            <person name="Filho J.F."/>
            <person name="Monteiro K.M."/>
            <person name="Tyler K.M."/>
            <person name="de Almeida L.G."/>
            <person name="Ortiz M.F."/>
            <person name="Siervo M.A."/>
            <person name="de Moraes M.H."/>
            <person name="Cunha O.L."/>
            <person name="Mendonca-Neto R."/>
            <person name="Silva R."/>
            <person name="Teixeira S.M."/>
            <person name="Murta S.M."/>
            <person name="Sincero T.C."/>
            <person name="Mendes T.A."/>
            <person name="Urmenyi T.P."/>
            <person name="Silva V.G."/>
            <person name="da Rocha W.D."/>
            <person name="Andersson B."/>
            <person name="Romanha A.J."/>
            <person name="Steindel M."/>
            <person name="de Vasconcelos A.T."/>
            <person name="Grisard E.C."/>
        </authorList>
    </citation>
    <scope>NUCLEOTIDE SEQUENCE [LARGE SCALE GENOMIC DNA]</scope>
    <source>
        <strain evidence="7 8">SC58</strain>
    </source>
</reference>
<keyword evidence="7" id="KW-0418">Kinase</keyword>
<evidence type="ECO:0000259" key="6">
    <source>
        <dbReference type="PROSITE" id="PS50011"/>
    </source>
</evidence>
<dbReference type="AlphaFoldDB" id="A0A061IWB3"/>
<comment type="caution">
    <text evidence="7">The sequence shown here is derived from an EMBL/GenBank/DDBJ whole genome shotgun (WGS) entry which is preliminary data.</text>
</comment>
<proteinExistence type="inferred from homology"/>
<dbReference type="GO" id="GO:0004674">
    <property type="term" value="F:protein serine/threonine kinase activity"/>
    <property type="evidence" value="ECO:0007669"/>
    <property type="project" value="UniProtKB-KW"/>
</dbReference>
<evidence type="ECO:0000256" key="2">
    <source>
        <dbReference type="ARBA" id="ARBA00022840"/>
    </source>
</evidence>
<dbReference type="SMART" id="SM00220">
    <property type="entry name" value="S_TKc"/>
    <property type="match status" value="1"/>
</dbReference>
<dbReference type="Proteomes" id="UP000031737">
    <property type="component" value="Unassembled WGS sequence"/>
</dbReference>
<dbReference type="OrthoDB" id="4062651at2759"/>
<keyword evidence="7" id="KW-0808">Transferase</keyword>
<dbReference type="SUPFAM" id="SSF56112">
    <property type="entry name" value="Protein kinase-like (PK-like)"/>
    <property type="match status" value="1"/>
</dbReference>
<keyword evidence="8" id="KW-1185">Reference proteome</keyword>
<evidence type="ECO:0000256" key="3">
    <source>
        <dbReference type="PROSITE-ProRule" id="PRU10141"/>
    </source>
</evidence>
<keyword evidence="1 3" id="KW-0547">Nucleotide-binding</keyword>
<evidence type="ECO:0000256" key="1">
    <source>
        <dbReference type="ARBA" id="ARBA00022741"/>
    </source>
</evidence>
<dbReference type="Gene3D" id="1.10.510.10">
    <property type="entry name" value="Transferase(Phosphotransferase) domain 1"/>
    <property type="match status" value="1"/>
</dbReference>
<dbReference type="InterPro" id="IPR008271">
    <property type="entry name" value="Ser/Thr_kinase_AS"/>
</dbReference>
<comment type="similarity">
    <text evidence="4">Belongs to the protein kinase superfamily.</text>
</comment>
<dbReference type="PANTHER" id="PTHR24348">
    <property type="entry name" value="SERINE/THREONINE-PROTEIN KINASE UNC-51-RELATED"/>
    <property type="match status" value="1"/>
</dbReference>
<dbReference type="GO" id="GO:0010506">
    <property type="term" value="P:regulation of autophagy"/>
    <property type="evidence" value="ECO:0007669"/>
    <property type="project" value="InterPro"/>
</dbReference>
<keyword evidence="4" id="KW-0723">Serine/threonine-protein kinase</keyword>
<evidence type="ECO:0000256" key="5">
    <source>
        <dbReference type="SAM" id="MobiDB-lite"/>
    </source>
</evidence>
<dbReference type="PROSITE" id="PS50011">
    <property type="entry name" value="PROTEIN_KINASE_DOM"/>
    <property type="match status" value="1"/>
</dbReference>
<dbReference type="PROSITE" id="PS00107">
    <property type="entry name" value="PROTEIN_KINASE_ATP"/>
    <property type="match status" value="1"/>
</dbReference>
<dbReference type="Pfam" id="PF00069">
    <property type="entry name" value="Pkinase"/>
    <property type="match status" value="1"/>
</dbReference>
<dbReference type="InterPro" id="IPR011009">
    <property type="entry name" value="Kinase-like_dom_sf"/>
</dbReference>
<name>A0A061IWB3_TRYRA</name>
<dbReference type="InterPro" id="IPR000719">
    <property type="entry name" value="Prot_kinase_dom"/>
</dbReference>
<feature type="compositionally biased region" description="Polar residues" evidence="5">
    <location>
        <begin position="1"/>
        <end position="14"/>
    </location>
</feature>
<feature type="binding site" evidence="3">
    <location>
        <position position="141"/>
    </location>
    <ligand>
        <name>ATP</name>
        <dbReference type="ChEBI" id="CHEBI:30616"/>
    </ligand>
</feature>
<evidence type="ECO:0000313" key="8">
    <source>
        <dbReference type="Proteomes" id="UP000031737"/>
    </source>
</evidence>
<dbReference type="VEuPathDB" id="TriTrypDB:TRSC58_05354"/>
<keyword evidence="2 3" id="KW-0067">ATP-binding</keyword>
<gene>
    <name evidence="7" type="ORF">TRSC58_05354</name>
</gene>
<dbReference type="InterPro" id="IPR017441">
    <property type="entry name" value="Protein_kinase_ATP_BS"/>
</dbReference>
<dbReference type="GO" id="GO:0005524">
    <property type="term" value="F:ATP binding"/>
    <property type="evidence" value="ECO:0007669"/>
    <property type="project" value="UniProtKB-UniRule"/>
</dbReference>
<dbReference type="PANTHER" id="PTHR24348:SF67">
    <property type="entry name" value="KINASE, PUTATIVE-RELATED"/>
    <property type="match status" value="1"/>
</dbReference>
<dbReference type="GO" id="GO:0000407">
    <property type="term" value="C:phagophore assembly site"/>
    <property type="evidence" value="ECO:0007669"/>
    <property type="project" value="TreeGrafter"/>
</dbReference>
<dbReference type="InterPro" id="IPR045269">
    <property type="entry name" value="Atg1-like"/>
</dbReference>
<dbReference type="GO" id="GO:0005829">
    <property type="term" value="C:cytosol"/>
    <property type="evidence" value="ECO:0007669"/>
    <property type="project" value="TreeGrafter"/>
</dbReference>
<evidence type="ECO:0000256" key="4">
    <source>
        <dbReference type="RuleBase" id="RU000304"/>
    </source>
</evidence>
<protein>
    <submittedName>
        <fullName evidence="7">Protein kinase</fullName>
    </submittedName>
</protein>